<accession>A0A511V910</accession>
<dbReference type="GO" id="GO:0016020">
    <property type="term" value="C:membrane"/>
    <property type="evidence" value="ECO:0007669"/>
    <property type="project" value="InterPro"/>
</dbReference>
<protein>
    <submittedName>
        <fullName evidence="2">ABC transporter permease</fullName>
    </submittedName>
</protein>
<comment type="caution">
    <text evidence="2">The sequence shown here is derived from an EMBL/GenBank/DDBJ whole genome shotgun (WGS) entry which is preliminary data.</text>
</comment>
<feature type="transmembrane region" description="Helical" evidence="1">
    <location>
        <begin position="308"/>
        <end position="327"/>
    </location>
</feature>
<dbReference type="InterPro" id="IPR010288">
    <property type="entry name" value="EcsB_ABC"/>
</dbReference>
<keyword evidence="1" id="KW-0812">Transmembrane</keyword>
<sequence>MMDIRRLWNQRMGAFTKEALGYTRYIANSGTIMFLVFAFIGSAYYYSQLLDKLPRTYPIEWLIAFLFSLLITGGTVRTFLKEADLVFLLPVEARMGLYFKSSIRYTFVFHAVYIFLLLLAVWPLYTHRMGERAEPLVLLLVYLLMLKLVNLLGKWQEQRLREQGARIIHIFVRWLANAAVLFVLFSQGFMADSIIALLVFLVAAFFYYRALSREPIHWEHLVWTENRMLARFYSFANQFVDVPHRQNKVRSRSWAANAVNRVAFKQKNTYMYLYGKVFARSELLPMFLRLTVIGLLIIGSIQDEWGKVAAYFIVLSLTGTQLSTLRQHYRHVFWTHIYPVPLMARREAVVRVVFVMMLVQAAVLYTAVFVPFSAGWHLMTAPLIGIVFSYMYSFRMLRGKLMEK</sequence>
<name>A0A511V910_9BACL</name>
<keyword evidence="1" id="KW-1133">Transmembrane helix</keyword>
<feature type="transmembrane region" description="Helical" evidence="1">
    <location>
        <begin position="191"/>
        <end position="208"/>
    </location>
</feature>
<evidence type="ECO:0000313" key="2">
    <source>
        <dbReference type="EMBL" id="GEN35319.1"/>
    </source>
</evidence>
<reference evidence="2 3" key="1">
    <citation type="submission" date="2019-07" db="EMBL/GenBank/DDBJ databases">
        <title>Whole genome shotgun sequence of Aneurinibacillus danicus NBRC 102444.</title>
        <authorList>
            <person name="Hosoyama A."/>
            <person name="Uohara A."/>
            <person name="Ohji S."/>
            <person name="Ichikawa N."/>
        </authorList>
    </citation>
    <scope>NUCLEOTIDE SEQUENCE [LARGE SCALE GENOMIC DNA]</scope>
    <source>
        <strain evidence="2 3">NBRC 102444</strain>
    </source>
</reference>
<organism evidence="2 3">
    <name type="scientific">Aneurinibacillus danicus</name>
    <dbReference type="NCBI Taxonomy" id="267746"/>
    <lineage>
        <taxon>Bacteria</taxon>
        <taxon>Bacillati</taxon>
        <taxon>Bacillota</taxon>
        <taxon>Bacilli</taxon>
        <taxon>Bacillales</taxon>
        <taxon>Paenibacillaceae</taxon>
        <taxon>Aneurinibacillus group</taxon>
        <taxon>Aneurinibacillus</taxon>
    </lineage>
</organism>
<feature type="transmembrane region" description="Helical" evidence="1">
    <location>
        <begin position="283"/>
        <end position="302"/>
    </location>
</feature>
<feature type="transmembrane region" description="Helical" evidence="1">
    <location>
        <begin position="21"/>
        <end position="47"/>
    </location>
</feature>
<gene>
    <name evidence="2" type="primary">ecsB</name>
    <name evidence="2" type="ORF">ADA01nite_27790</name>
</gene>
<proteinExistence type="predicted"/>
<dbReference type="EMBL" id="BJXX01000125">
    <property type="protein sequence ID" value="GEN35319.1"/>
    <property type="molecule type" value="Genomic_DNA"/>
</dbReference>
<keyword evidence="1" id="KW-0472">Membrane</keyword>
<evidence type="ECO:0000256" key="1">
    <source>
        <dbReference type="SAM" id="Phobius"/>
    </source>
</evidence>
<dbReference type="AlphaFoldDB" id="A0A511V910"/>
<feature type="transmembrane region" description="Helical" evidence="1">
    <location>
        <begin position="101"/>
        <end position="124"/>
    </location>
</feature>
<dbReference type="PIRSF" id="PIRSF037259">
    <property type="entry name" value="EcsB_ABC"/>
    <property type="match status" value="1"/>
</dbReference>
<feature type="transmembrane region" description="Helical" evidence="1">
    <location>
        <begin position="348"/>
        <end position="368"/>
    </location>
</feature>
<keyword evidence="3" id="KW-1185">Reference proteome</keyword>
<dbReference type="RefSeq" id="WP_146810851.1">
    <property type="nucleotide sequence ID" value="NZ_BJXX01000125.1"/>
</dbReference>
<feature type="transmembrane region" description="Helical" evidence="1">
    <location>
        <begin position="136"/>
        <end position="155"/>
    </location>
</feature>
<evidence type="ECO:0000313" key="3">
    <source>
        <dbReference type="Proteomes" id="UP000321157"/>
    </source>
</evidence>
<feature type="transmembrane region" description="Helical" evidence="1">
    <location>
        <begin position="374"/>
        <end position="394"/>
    </location>
</feature>
<dbReference type="OrthoDB" id="2447941at2"/>
<feature type="transmembrane region" description="Helical" evidence="1">
    <location>
        <begin position="59"/>
        <end position="80"/>
    </location>
</feature>
<dbReference type="Proteomes" id="UP000321157">
    <property type="component" value="Unassembled WGS sequence"/>
</dbReference>
<feature type="transmembrane region" description="Helical" evidence="1">
    <location>
        <begin position="167"/>
        <end position="185"/>
    </location>
</feature>
<dbReference type="Pfam" id="PF05975">
    <property type="entry name" value="EcsB"/>
    <property type="match status" value="1"/>
</dbReference>